<protein>
    <submittedName>
        <fullName evidence="2">Uncharacterized protein</fullName>
    </submittedName>
</protein>
<gene>
    <name evidence="2" type="ORF">HICCMSTLAB_LOCUS12097</name>
</gene>
<evidence type="ECO:0000256" key="1">
    <source>
        <dbReference type="SAM" id="Phobius"/>
    </source>
</evidence>
<reference evidence="2" key="1">
    <citation type="submission" date="2021-04" db="EMBL/GenBank/DDBJ databases">
        <authorList>
            <person name="Chebbi M.A.C M."/>
        </authorList>
    </citation>
    <scope>NUCLEOTIDE SEQUENCE</scope>
</reference>
<proteinExistence type="predicted"/>
<dbReference type="AlphaFoldDB" id="A0A8J2HMN2"/>
<comment type="caution">
    <text evidence="2">The sequence shown here is derived from an EMBL/GenBank/DDBJ whole genome shotgun (WGS) entry which is preliminary data.</text>
</comment>
<keyword evidence="1" id="KW-1133">Transmembrane helix</keyword>
<evidence type="ECO:0000313" key="3">
    <source>
        <dbReference type="Proteomes" id="UP000786811"/>
    </source>
</evidence>
<keyword evidence="1" id="KW-0472">Membrane</keyword>
<dbReference type="EMBL" id="CAJNRD030001124">
    <property type="protein sequence ID" value="CAG5106100.1"/>
    <property type="molecule type" value="Genomic_DNA"/>
</dbReference>
<sequence>MHHTNLFISVALLTTLVHLSRVLLLLFCMCFLFFMVTVDAGQLLSTEHRTHAATERANDLNCYECDTIKDGEHCVKRYSFTLSTENSTSEPMMWALERNCTNKCEPGCIVIGERTKLFACTDCCEKSYCNTGKGTAADLTTREIGFVLTLVLQAVLTVTLYPA</sequence>
<keyword evidence="1" id="KW-0812">Transmembrane</keyword>
<keyword evidence="3" id="KW-1185">Reference proteome</keyword>
<dbReference type="OrthoDB" id="6415465at2759"/>
<organism evidence="2 3">
    <name type="scientific">Cotesia congregata</name>
    <name type="common">Parasitoid wasp</name>
    <name type="synonym">Apanteles congregatus</name>
    <dbReference type="NCBI Taxonomy" id="51543"/>
    <lineage>
        <taxon>Eukaryota</taxon>
        <taxon>Metazoa</taxon>
        <taxon>Ecdysozoa</taxon>
        <taxon>Arthropoda</taxon>
        <taxon>Hexapoda</taxon>
        <taxon>Insecta</taxon>
        <taxon>Pterygota</taxon>
        <taxon>Neoptera</taxon>
        <taxon>Endopterygota</taxon>
        <taxon>Hymenoptera</taxon>
        <taxon>Apocrita</taxon>
        <taxon>Ichneumonoidea</taxon>
        <taxon>Braconidae</taxon>
        <taxon>Microgastrinae</taxon>
        <taxon>Cotesia</taxon>
    </lineage>
</organism>
<feature type="transmembrane region" description="Helical" evidence="1">
    <location>
        <begin position="6"/>
        <end position="34"/>
    </location>
</feature>
<dbReference type="Proteomes" id="UP000786811">
    <property type="component" value="Unassembled WGS sequence"/>
</dbReference>
<evidence type="ECO:0000313" key="2">
    <source>
        <dbReference type="EMBL" id="CAG5106100.1"/>
    </source>
</evidence>
<name>A0A8J2HMN2_COTCN</name>
<accession>A0A8J2HMN2</accession>